<proteinExistence type="predicted"/>
<dbReference type="STRING" id="910347.SAMN05421773_102528"/>
<dbReference type="Pfam" id="PF19631">
    <property type="entry name" value="Trypco2"/>
    <property type="match status" value="1"/>
</dbReference>
<dbReference type="RefSeq" id="WP_093837789.1">
    <property type="nucleotide sequence ID" value="NZ_FOLM01000002.1"/>
</dbReference>
<dbReference type="OrthoDB" id="4566193at2"/>
<protein>
    <recommendedName>
        <fullName evidence="1">Trypsin-co-occurring domain-containing protein</fullName>
    </recommendedName>
</protein>
<dbReference type="InterPro" id="IPR045608">
    <property type="entry name" value="Trypco2"/>
</dbReference>
<feature type="domain" description="Trypsin-co-occurring" evidence="1">
    <location>
        <begin position="2"/>
        <end position="79"/>
    </location>
</feature>
<evidence type="ECO:0000313" key="3">
    <source>
        <dbReference type="Proteomes" id="UP000199207"/>
    </source>
</evidence>
<organism evidence="2 3">
    <name type="scientific">Streptomyces aidingensis</name>
    <dbReference type="NCBI Taxonomy" id="910347"/>
    <lineage>
        <taxon>Bacteria</taxon>
        <taxon>Bacillati</taxon>
        <taxon>Actinomycetota</taxon>
        <taxon>Actinomycetes</taxon>
        <taxon>Kitasatosporales</taxon>
        <taxon>Streptomycetaceae</taxon>
        <taxon>Streptomyces</taxon>
    </lineage>
</organism>
<keyword evidence="3" id="KW-1185">Reference proteome</keyword>
<evidence type="ECO:0000259" key="1">
    <source>
        <dbReference type="Pfam" id="PF19631"/>
    </source>
</evidence>
<accession>A0A1I1HU89</accession>
<evidence type="ECO:0000313" key="2">
    <source>
        <dbReference type="EMBL" id="SFC27627.1"/>
    </source>
</evidence>
<reference evidence="2 3" key="1">
    <citation type="submission" date="2016-10" db="EMBL/GenBank/DDBJ databases">
        <authorList>
            <person name="de Groot N.N."/>
        </authorList>
    </citation>
    <scope>NUCLEOTIDE SEQUENCE [LARGE SCALE GENOMIC DNA]</scope>
    <source>
        <strain evidence="2 3">CGMCC 4.5739</strain>
    </source>
</reference>
<sequence length="102" mass="11070">MIELAEMIRALRQELNRAHADGRDEAIQFDVGPVELESSVVVDREAGTGGRIRFLVAEADGRGRLADSRTQRIALTLHPRSVGADGTVRTFRLTGDALAGED</sequence>
<name>A0A1I1HU89_9ACTN</name>
<dbReference type="AlphaFoldDB" id="A0A1I1HU89"/>
<gene>
    <name evidence="2" type="ORF">SAMN05421773_102528</name>
</gene>
<dbReference type="Proteomes" id="UP000199207">
    <property type="component" value="Unassembled WGS sequence"/>
</dbReference>
<dbReference type="EMBL" id="FOLM01000002">
    <property type="protein sequence ID" value="SFC27627.1"/>
    <property type="molecule type" value="Genomic_DNA"/>
</dbReference>